<feature type="region of interest" description="Disordered" evidence="1">
    <location>
        <begin position="1"/>
        <end position="50"/>
    </location>
</feature>
<dbReference type="EMBL" id="PRKZ01000010">
    <property type="protein sequence ID" value="RAW48177.1"/>
    <property type="molecule type" value="Genomic_DNA"/>
</dbReference>
<evidence type="ECO:0000313" key="3">
    <source>
        <dbReference type="Proteomes" id="UP000251634"/>
    </source>
</evidence>
<sequence>MSKHKHSVGNTSSRVSPPLGHLPDFEIKPLRPRSGADSSPAKGSSIEITDGTPAACYQKNAEDYLQGDVSTSVMAQYGQQLFGTAQHTHSAHPAPDEDESGVEALVEWREDAPYG</sequence>
<organism evidence="2 3">
    <name type="scientific">Faecalibacterium prausnitzii</name>
    <dbReference type="NCBI Taxonomy" id="853"/>
    <lineage>
        <taxon>Bacteria</taxon>
        <taxon>Bacillati</taxon>
        <taxon>Bacillota</taxon>
        <taxon>Clostridia</taxon>
        <taxon>Eubacteriales</taxon>
        <taxon>Oscillospiraceae</taxon>
        <taxon>Faecalibacterium</taxon>
    </lineage>
</organism>
<reference evidence="2 3" key="1">
    <citation type="submission" date="2018-02" db="EMBL/GenBank/DDBJ databases">
        <title>Complete genome sequencing of Faecalibacterium prausnitzii strains isolated from the human gut.</title>
        <authorList>
            <person name="Fitzgerald B.C."/>
            <person name="Shkoporov A.N."/>
            <person name="Ross P.R."/>
            <person name="Hill C."/>
        </authorList>
    </citation>
    <scope>NUCLEOTIDE SEQUENCE [LARGE SCALE GENOMIC DNA]</scope>
    <source>
        <strain evidence="2 3">APC942/8-14-2</strain>
    </source>
</reference>
<accession>A0A329TEB9</accession>
<name>A0A329TEB9_9FIRM</name>
<protein>
    <submittedName>
        <fullName evidence="2">Uncharacterized protein</fullName>
    </submittedName>
</protein>
<evidence type="ECO:0000256" key="1">
    <source>
        <dbReference type="SAM" id="MobiDB-lite"/>
    </source>
</evidence>
<comment type="caution">
    <text evidence="2">The sequence shown here is derived from an EMBL/GenBank/DDBJ whole genome shotgun (WGS) entry which is preliminary data.</text>
</comment>
<dbReference type="RefSeq" id="WP_112116397.1">
    <property type="nucleotide sequence ID" value="NZ_PRKZ01000010.1"/>
</dbReference>
<dbReference type="Proteomes" id="UP000251634">
    <property type="component" value="Unassembled WGS sequence"/>
</dbReference>
<proteinExistence type="predicted"/>
<feature type="compositionally biased region" description="Basic and acidic residues" evidence="1">
    <location>
        <begin position="106"/>
        <end position="115"/>
    </location>
</feature>
<feature type="region of interest" description="Disordered" evidence="1">
    <location>
        <begin position="84"/>
        <end position="115"/>
    </location>
</feature>
<evidence type="ECO:0000313" key="2">
    <source>
        <dbReference type="EMBL" id="RAW48177.1"/>
    </source>
</evidence>
<gene>
    <name evidence="2" type="ORF">C4N25_12145</name>
</gene>
<dbReference type="AlphaFoldDB" id="A0A329TEB9"/>